<comment type="caution">
    <text evidence="2">The sequence shown here is derived from an EMBL/GenBank/DDBJ whole genome shotgun (WGS) entry which is preliminary data.</text>
</comment>
<protein>
    <submittedName>
        <fullName evidence="2">Uncharacterized protein</fullName>
    </submittedName>
</protein>
<reference evidence="2" key="1">
    <citation type="journal article" date="2023" name="G3 (Bethesda)">
        <title>Whole genome assemblies of Zophobas morio and Tenebrio molitor.</title>
        <authorList>
            <person name="Kaur S."/>
            <person name="Stinson S.A."/>
            <person name="diCenzo G.C."/>
        </authorList>
    </citation>
    <scope>NUCLEOTIDE SEQUENCE</scope>
    <source>
        <strain evidence="2">QUZm001</strain>
    </source>
</reference>
<proteinExistence type="predicted"/>
<evidence type="ECO:0000313" key="2">
    <source>
        <dbReference type="EMBL" id="KAJ3640911.1"/>
    </source>
</evidence>
<sequence length="96" mass="11563">MRESERKRGKLTDRDEVMKKWRNKRTTNRKKREKVGNMERERKNKERGNDSEGQKERICVCEREIEGKIRISERQRETEGMGKQENIDLGKVGKNE</sequence>
<organism evidence="2 3">
    <name type="scientific">Zophobas morio</name>
    <dbReference type="NCBI Taxonomy" id="2755281"/>
    <lineage>
        <taxon>Eukaryota</taxon>
        <taxon>Metazoa</taxon>
        <taxon>Ecdysozoa</taxon>
        <taxon>Arthropoda</taxon>
        <taxon>Hexapoda</taxon>
        <taxon>Insecta</taxon>
        <taxon>Pterygota</taxon>
        <taxon>Neoptera</taxon>
        <taxon>Endopterygota</taxon>
        <taxon>Coleoptera</taxon>
        <taxon>Polyphaga</taxon>
        <taxon>Cucujiformia</taxon>
        <taxon>Tenebrionidae</taxon>
        <taxon>Zophobas</taxon>
    </lineage>
</organism>
<dbReference type="EMBL" id="JALNTZ010000009">
    <property type="protein sequence ID" value="KAJ3640911.1"/>
    <property type="molecule type" value="Genomic_DNA"/>
</dbReference>
<accession>A0AA38M2J9</accession>
<evidence type="ECO:0000256" key="1">
    <source>
        <dbReference type="SAM" id="MobiDB-lite"/>
    </source>
</evidence>
<keyword evidence="3" id="KW-1185">Reference proteome</keyword>
<dbReference type="AlphaFoldDB" id="A0AA38M2J9"/>
<feature type="compositionally biased region" description="Basic and acidic residues" evidence="1">
    <location>
        <begin position="1"/>
        <end position="19"/>
    </location>
</feature>
<dbReference type="Proteomes" id="UP001168821">
    <property type="component" value="Unassembled WGS sequence"/>
</dbReference>
<feature type="region of interest" description="Disordered" evidence="1">
    <location>
        <begin position="1"/>
        <end position="55"/>
    </location>
</feature>
<feature type="region of interest" description="Disordered" evidence="1">
    <location>
        <begin position="72"/>
        <end position="96"/>
    </location>
</feature>
<name>A0AA38M2J9_9CUCU</name>
<evidence type="ECO:0000313" key="3">
    <source>
        <dbReference type="Proteomes" id="UP001168821"/>
    </source>
</evidence>
<feature type="compositionally biased region" description="Basic residues" evidence="1">
    <location>
        <begin position="20"/>
        <end position="33"/>
    </location>
</feature>
<feature type="compositionally biased region" description="Basic and acidic residues" evidence="1">
    <location>
        <begin position="34"/>
        <end position="55"/>
    </location>
</feature>
<gene>
    <name evidence="2" type="ORF">Zmor_027444</name>
</gene>